<dbReference type="EMBL" id="BMAW01029445">
    <property type="protein sequence ID" value="GFU11951.1"/>
    <property type="molecule type" value="Genomic_DNA"/>
</dbReference>
<dbReference type="GO" id="GO:0005615">
    <property type="term" value="C:extracellular space"/>
    <property type="evidence" value="ECO:0007669"/>
    <property type="project" value="TreeGrafter"/>
</dbReference>
<comment type="caution">
    <text evidence="3">The sequence shown here is derived from an EMBL/GenBank/DDBJ whole genome shotgun (WGS) entry which is preliminary data.</text>
</comment>
<sequence length="98" mass="11376">DSMIGTHNNKKFTTKDKDNDIHKEGNCAVMCKGAWWYGSCHSSNLNGLYLRGIHERHAKGVHWYSFRDHNESLDTTEMKIRPTNFRKTLILTETPQNP</sequence>
<dbReference type="SUPFAM" id="SSF56496">
    <property type="entry name" value="Fibrinogen C-terminal domain-like"/>
    <property type="match status" value="1"/>
</dbReference>
<feature type="domain" description="Fibrinogen C-terminal" evidence="2">
    <location>
        <begin position="1"/>
        <end position="84"/>
    </location>
</feature>
<dbReference type="SMART" id="SM00186">
    <property type="entry name" value="FBG"/>
    <property type="match status" value="1"/>
</dbReference>
<protein>
    <submittedName>
        <fullName evidence="3">Fibrinogen C domain-containing protein 1-B</fullName>
    </submittedName>
</protein>
<keyword evidence="1" id="KW-1015">Disulfide bond</keyword>
<reference evidence="3" key="1">
    <citation type="submission" date="2020-08" db="EMBL/GenBank/DDBJ databases">
        <title>Multicomponent nature underlies the extraordinary mechanical properties of spider dragline silk.</title>
        <authorList>
            <person name="Kono N."/>
            <person name="Nakamura H."/>
            <person name="Mori M."/>
            <person name="Yoshida Y."/>
            <person name="Ohtoshi R."/>
            <person name="Malay A.D."/>
            <person name="Moran D.A.P."/>
            <person name="Tomita M."/>
            <person name="Numata K."/>
            <person name="Arakawa K."/>
        </authorList>
    </citation>
    <scope>NUCLEOTIDE SEQUENCE</scope>
</reference>
<dbReference type="Proteomes" id="UP000887013">
    <property type="component" value="Unassembled WGS sequence"/>
</dbReference>
<name>A0A8X6MU15_NEPPI</name>
<evidence type="ECO:0000313" key="3">
    <source>
        <dbReference type="EMBL" id="GFS77879.1"/>
    </source>
</evidence>
<dbReference type="InterPro" id="IPR020837">
    <property type="entry name" value="Fibrinogen_CS"/>
</dbReference>
<dbReference type="EMBL" id="BMAW01002291">
    <property type="protein sequence ID" value="GFS77879.1"/>
    <property type="molecule type" value="Genomic_DNA"/>
</dbReference>
<dbReference type="AlphaFoldDB" id="A0A8X6MU15"/>
<organism evidence="3 5">
    <name type="scientific">Nephila pilipes</name>
    <name type="common">Giant wood spider</name>
    <name type="synonym">Nephila maculata</name>
    <dbReference type="NCBI Taxonomy" id="299642"/>
    <lineage>
        <taxon>Eukaryota</taxon>
        <taxon>Metazoa</taxon>
        <taxon>Ecdysozoa</taxon>
        <taxon>Arthropoda</taxon>
        <taxon>Chelicerata</taxon>
        <taxon>Arachnida</taxon>
        <taxon>Araneae</taxon>
        <taxon>Araneomorphae</taxon>
        <taxon>Entelegynae</taxon>
        <taxon>Araneoidea</taxon>
        <taxon>Nephilidae</taxon>
        <taxon>Nephila</taxon>
    </lineage>
</organism>
<dbReference type="OrthoDB" id="6145874at2759"/>
<keyword evidence="5" id="KW-1185">Reference proteome</keyword>
<evidence type="ECO:0000259" key="2">
    <source>
        <dbReference type="PROSITE" id="PS51406"/>
    </source>
</evidence>
<dbReference type="InterPro" id="IPR036056">
    <property type="entry name" value="Fibrinogen-like_C"/>
</dbReference>
<dbReference type="PANTHER" id="PTHR19143:SF458">
    <property type="entry name" value="FIBRINOGEN C-TERMINAL DOMAIN-CONTAINING PROTEIN-RELATED"/>
    <property type="match status" value="1"/>
</dbReference>
<accession>A0A8X6MU15</accession>
<dbReference type="Gene3D" id="3.90.215.10">
    <property type="entry name" value="Gamma Fibrinogen, chain A, domain 1"/>
    <property type="match status" value="1"/>
</dbReference>
<evidence type="ECO:0000313" key="4">
    <source>
        <dbReference type="EMBL" id="GFU11951.1"/>
    </source>
</evidence>
<dbReference type="PROSITE" id="PS51406">
    <property type="entry name" value="FIBRINOGEN_C_2"/>
    <property type="match status" value="1"/>
</dbReference>
<feature type="non-terminal residue" evidence="3">
    <location>
        <position position="1"/>
    </location>
</feature>
<dbReference type="PANTHER" id="PTHR19143">
    <property type="entry name" value="FIBRINOGEN/TENASCIN/ANGIOPOEITIN"/>
    <property type="match status" value="1"/>
</dbReference>
<evidence type="ECO:0000256" key="1">
    <source>
        <dbReference type="ARBA" id="ARBA00023157"/>
    </source>
</evidence>
<dbReference type="Pfam" id="PF00147">
    <property type="entry name" value="Fibrinogen_C"/>
    <property type="match status" value="1"/>
</dbReference>
<dbReference type="InterPro" id="IPR002181">
    <property type="entry name" value="Fibrinogen_a/b/g_C_dom"/>
</dbReference>
<dbReference type="InterPro" id="IPR050373">
    <property type="entry name" value="Fibrinogen_C-term_domain"/>
</dbReference>
<evidence type="ECO:0000313" key="5">
    <source>
        <dbReference type="Proteomes" id="UP000887013"/>
    </source>
</evidence>
<dbReference type="InterPro" id="IPR014716">
    <property type="entry name" value="Fibrinogen_a/b/g_C_1"/>
</dbReference>
<gene>
    <name evidence="3" type="primary">fibcd1-b</name>
    <name evidence="3" type="ORF">NPIL_190521</name>
    <name evidence="4" type="ORF">NPIL_252121</name>
</gene>
<dbReference type="PROSITE" id="PS00514">
    <property type="entry name" value="FIBRINOGEN_C_1"/>
    <property type="match status" value="1"/>
</dbReference>
<proteinExistence type="predicted"/>